<evidence type="ECO:0000259" key="8">
    <source>
        <dbReference type="PROSITE" id="PS50011"/>
    </source>
</evidence>
<evidence type="ECO:0000256" key="3">
    <source>
        <dbReference type="ARBA" id="ARBA00022679"/>
    </source>
</evidence>
<evidence type="ECO:0000256" key="6">
    <source>
        <dbReference type="ARBA" id="ARBA00022840"/>
    </source>
</evidence>
<comment type="similarity">
    <text evidence="7">Belongs to the protein kinase superfamily. STE Ser/Thr protein kinase family. COT1 subfamily.</text>
</comment>
<keyword evidence="5" id="KW-0418">Kinase</keyword>
<dbReference type="InterPro" id="IPR000961">
    <property type="entry name" value="AGC-kinase_C"/>
</dbReference>
<accession>A0A2C5XEI1</accession>
<dbReference type="GO" id="GO:0004674">
    <property type="term" value="F:protein serine/threonine kinase activity"/>
    <property type="evidence" value="ECO:0007669"/>
    <property type="project" value="UniProtKB-KW"/>
</dbReference>
<evidence type="ECO:0000256" key="2">
    <source>
        <dbReference type="ARBA" id="ARBA00022527"/>
    </source>
</evidence>
<dbReference type="PROSITE" id="PS50011">
    <property type="entry name" value="PROTEIN_KINASE_DOM"/>
    <property type="match status" value="1"/>
</dbReference>
<keyword evidence="11" id="KW-1185">Reference proteome</keyword>
<dbReference type="InterPro" id="IPR011009">
    <property type="entry name" value="Kinase-like_dom_sf"/>
</dbReference>
<dbReference type="STRING" id="1399860.A0A2C5XEI1"/>
<evidence type="ECO:0000313" key="11">
    <source>
        <dbReference type="Proteomes" id="UP000226192"/>
    </source>
</evidence>
<dbReference type="Gene3D" id="3.30.200.20">
    <property type="entry name" value="Phosphorylase Kinase, domain 1"/>
    <property type="match status" value="1"/>
</dbReference>
<dbReference type="EC" id="2.7.11.1" evidence="1"/>
<evidence type="ECO:0000256" key="1">
    <source>
        <dbReference type="ARBA" id="ARBA00012513"/>
    </source>
</evidence>
<proteinExistence type="inferred from homology"/>
<evidence type="ECO:0000256" key="4">
    <source>
        <dbReference type="ARBA" id="ARBA00022741"/>
    </source>
</evidence>
<dbReference type="InterPro" id="IPR000719">
    <property type="entry name" value="Prot_kinase_dom"/>
</dbReference>
<dbReference type="Proteomes" id="UP000226192">
    <property type="component" value="Unassembled WGS sequence"/>
</dbReference>
<feature type="domain" description="AGC-kinase C-terminal" evidence="9">
    <location>
        <begin position="125"/>
        <end position="209"/>
    </location>
</feature>
<dbReference type="PANTHER" id="PTHR22988">
    <property type="entry name" value="MYOTONIC DYSTROPHY S/T KINASE-RELATED"/>
    <property type="match status" value="1"/>
</dbReference>
<reference evidence="10 11" key="1">
    <citation type="submission" date="2017-06" db="EMBL/GenBank/DDBJ databases">
        <title>Ant-infecting Ophiocordyceps genomes reveal a high diversity of potential behavioral manipulation genes and a possible major role for enterotoxins.</title>
        <authorList>
            <person name="De Bekker C."/>
            <person name="Evans H.C."/>
            <person name="Brachmann A."/>
            <person name="Hughes D.P."/>
        </authorList>
    </citation>
    <scope>NUCLEOTIDE SEQUENCE [LARGE SCALE GENOMIC DNA]</scope>
    <source>
        <strain evidence="10 11">Map64</strain>
    </source>
</reference>
<evidence type="ECO:0000313" key="10">
    <source>
        <dbReference type="EMBL" id="PHH59688.1"/>
    </source>
</evidence>
<dbReference type="Gene3D" id="1.10.510.10">
    <property type="entry name" value="Transferase(Phosphotransferase) domain 1"/>
    <property type="match status" value="1"/>
</dbReference>
<evidence type="ECO:0000259" key="9">
    <source>
        <dbReference type="PROSITE" id="PS51285"/>
    </source>
</evidence>
<dbReference type="OrthoDB" id="3638488at2759"/>
<evidence type="ECO:0000256" key="7">
    <source>
        <dbReference type="ARBA" id="ARBA00038271"/>
    </source>
</evidence>
<dbReference type="SUPFAM" id="SSF56112">
    <property type="entry name" value="Protein kinase-like (PK-like)"/>
    <property type="match status" value="1"/>
</dbReference>
<dbReference type="AlphaFoldDB" id="A0A2C5XEI1"/>
<gene>
    <name evidence="10" type="ORF">CDD81_2660</name>
</gene>
<sequence length="283" mass="33592">MAPEVIRASGGSEYDGRCDWWSIGIILFECLYGHTPFFDDDGRKRTKQNILDHKKLFRFPHMPLVSDKCKDLIYHLIQDKEVRLCSKRYVMKDRGEIDARRASDWMGRFVFPDDGEDIKAHRWFKNFPWERINSITPPFIPHIRSMVDTHYFDESEPIPDFSKSSCGQEGMPREQIRATLEEFRTTVQDLAMNFISVPFDSTRLRNADHQIDLATKLTVQERKMLKKFIRAYGRKERKRPRDILLRDESTRTIVMSERKRTAFMGYAWRRMRPEGYIVPAWTG</sequence>
<feature type="domain" description="Protein kinase" evidence="8">
    <location>
        <begin position="1"/>
        <end position="106"/>
    </location>
</feature>
<dbReference type="EMBL" id="NJET01000188">
    <property type="protein sequence ID" value="PHH59688.1"/>
    <property type="molecule type" value="Genomic_DNA"/>
</dbReference>
<dbReference type="GO" id="GO:0005524">
    <property type="term" value="F:ATP binding"/>
    <property type="evidence" value="ECO:0007669"/>
    <property type="project" value="UniProtKB-KW"/>
</dbReference>
<name>A0A2C5XEI1_9HYPO</name>
<organism evidence="10 11">
    <name type="scientific">Ophiocordyceps australis</name>
    <dbReference type="NCBI Taxonomy" id="1399860"/>
    <lineage>
        <taxon>Eukaryota</taxon>
        <taxon>Fungi</taxon>
        <taxon>Dikarya</taxon>
        <taxon>Ascomycota</taxon>
        <taxon>Pezizomycotina</taxon>
        <taxon>Sordariomycetes</taxon>
        <taxon>Hypocreomycetidae</taxon>
        <taxon>Hypocreales</taxon>
        <taxon>Ophiocordycipitaceae</taxon>
        <taxon>Ophiocordyceps</taxon>
    </lineage>
</organism>
<keyword evidence="3" id="KW-0808">Transferase</keyword>
<dbReference type="InterPro" id="IPR050839">
    <property type="entry name" value="Rho-assoc_Ser/Thr_Kinase"/>
</dbReference>
<comment type="caution">
    <text evidence="10">The sequence shown here is derived from an EMBL/GenBank/DDBJ whole genome shotgun (WGS) entry which is preliminary data.</text>
</comment>
<keyword evidence="2" id="KW-0723">Serine/threonine-protein kinase</keyword>
<protein>
    <recommendedName>
        <fullName evidence="1">non-specific serine/threonine protein kinase</fullName>
        <ecNumber evidence="1">2.7.11.1</ecNumber>
    </recommendedName>
</protein>
<keyword evidence="4" id="KW-0547">Nucleotide-binding</keyword>
<dbReference type="PROSITE" id="PS51285">
    <property type="entry name" value="AGC_KINASE_CTER"/>
    <property type="match status" value="1"/>
</dbReference>
<dbReference type="Pfam" id="PF00069">
    <property type="entry name" value="Pkinase"/>
    <property type="match status" value="1"/>
</dbReference>
<evidence type="ECO:0000256" key="5">
    <source>
        <dbReference type="ARBA" id="ARBA00022777"/>
    </source>
</evidence>
<keyword evidence="6" id="KW-0067">ATP-binding</keyword>